<organism evidence="8 9">
    <name type="scientific">Antiquaquibacter oligotrophicus</name>
    <dbReference type="NCBI Taxonomy" id="2880260"/>
    <lineage>
        <taxon>Bacteria</taxon>
        <taxon>Bacillati</taxon>
        <taxon>Actinomycetota</taxon>
        <taxon>Actinomycetes</taxon>
        <taxon>Micrococcales</taxon>
        <taxon>Microbacteriaceae</taxon>
        <taxon>Antiquaquibacter</taxon>
    </lineage>
</organism>
<evidence type="ECO:0000256" key="1">
    <source>
        <dbReference type="ARBA" id="ARBA00004162"/>
    </source>
</evidence>
<dbReference type="EMBL" id="JARXVQ010000001">
    <property type="protein sequence ID" value="MDH6180082.1"/>
    <property type="molecule type" value="Genomic_DNA"/>
</dbReference>
<accession>A0ABT6KJB4</accession>
<evidence type="ECO:0000313" key="9">
    <source>
        <dbReference type="Proteomes" id="UP001160142"/>
    </source>
</evidence>
<dbReference type="PANTHER" id="PTHR33885">
    <property type="entry name" value="PHAGE SHOCK PROTEIN C"/>
    <property type="match status" value="1"/>
</dbReference>
<comment type="caution">
    <text evidence="8">The sequence shown here is derived from an EMBL/GenBank/DDBJ whole genome shotgun (WGS) entry which is preliminary data.</text>
</comment>
<dbReference type="PANTHER" id="PTHR33885:SF3">
    <property type="entry name" value="PHAGE SHOCK PROTEIN C"/>
    <property type="match status" value="1"/>
</dbReference>
<evidence type="ECO:0000259" key="7">
    <source>
        <dbReference type="Pfam" id="PF04024"/>
    </source>
</evidence>
<keyword evidence="4 6" id="KW-1133">Transmembrane helix</keyword>
<dbReference type="Proteomes" id="UP001160142">
    <property type="component" value="Unassembled WGS sequence"/>
</dbReference>
<name>A0ABT6KJB4_9MICO</name>
<comment type="subcellular location">
    <subcellularLocation>
        <location evidence="1">Cell membrane</location>
        <topology evidence="1">Single-pass membrane protein</topology>
    </subcellularLocation>
</comment>
<keyword evidence="5 6" id="KW-0472">Membrane</keyword>
<evidence type="ECO:0000256" key="2">
    <source>
        <dbReference type="ARBA" id="ARBA00022475"/>
    </source>
</evidence>
<feature type="transmembrane region" description="Helical" evidence="6">
    <location>
        <begin position="38"/>
        <end position="61"/>
    </location>
</feature>
<protein>
    <submittedName>
        <fullName evidence="8">Phage shock protein C</fullName>
    </submittedName>
</protein>
<dbReference type="Pfam" id="PF04024">
    <property type="entry name" value="PspC"/>
    <property type="match status" value="1"/>
</dbReference>
<feature type="domain" description="Phage shock protein PspC N-terminal" evidence="7">
    <location>
        <begin position="9"/>
        <end position="63"/>
    </location>
</feature>
<keyword evidence="3 6" id="KW-0812">Transmembrane</keyword>
<reference evidence="8 9" key="1">
    <citation type="submission" date="2023-04" db="EMBL/GenBank/DDBJ databases">
        <title>Genome Encyclopedia of Bacteria and Archaea VI: Functional Genomics of Type Strains.</title>
        <authorList>
            <person name="Whitman W."/>
        </authorList>
    </citation>
    <scope>NUCLEOTIDE SEQUENCE [LARGE SCALE GENOMIC DNA]</scope>
    <source>
        <strain evidence="8 9">SG_E_30_P1</strain>
    </source>
</reference>
<dbReference type="InterPro" id="IPR007168">
    <property type="entry name" value="Phageshock_PspC_N"/>
</dbReference>
<evidence type="ECO:0000256" key="3">
    <source>
        <dbReference type="ARBA" id="ARBA00022692"/>
    </source>
</evidence>
<dbReference type="InterPro" id="IPR052027">
    <property type="entry name" value="PspC"/>
</dbReference>
<keyword evidence="9" id="KW-1185">Reference proteome</keyword>
<evidence type="ECO:0000256" key="4">
    <source>
        <dbReference type="ARBA" id="ARBA00022989"/>
    </source>
</evidence>
<keyword evidence="2" id="KW-1003">Cell membrane</keyword>
<evidence type="ECO:0000313" key="8">
    <source>
        <dbReference type="EMBL" id="MDH6180082.1"/>
    </source>
</evidence>
<sequence length="65" mass="6869">MTTAATGALVRPKQGRMIAGVSLAIANRFGWNLTLVRLLTALAVLFTGVGLIMYIALWIIVPSGV</sequence>
<evidence type="ECO:0000256" key="5">
    <source>
        <dbReference type="ARBA" id="ARBA00023136"/>
    </source>
</evidence>
<evidence type="ECO:0000256" key="6">
    <source>
        <dbReference type="SAM" id="Phobius"/>
    </source>
</evidence>
<gene>
    <name evidence="8" type="ORF">M2152_000264</name>
</gene>
<proteinExistence type="predicted"/>
<dbReference type="RefSeq" id="WP_322132448.1">
    <property type="nucleotide sequence ID" value="NZ_CP085036.1"/>
</dbReference>